<evidence type="ECO:0000313" key="3">
    <source>
        <dbReference type="Proteomes" id="UP000661691"/>
    </source>
</evidence>
<dbReference type="AlphaFoldDB" id="A0A926N988"/>
<evidence type="ECO:0000256" key="1">
    <source>
        <dbReference type="SAM" id="Phobius"/>
    </source>
</evidence>
<keyword evidence="1" id="KW-0812">Transmembrane</keyword>
<feature type="transmembrane region" description="Helical" evidence="1">
    <location>
        <begin position="32"/>
        <end position="52"/>
    </location>
</feature>
<accession>A0A926N988</accession>
<organism evidence="2 3">
    <name type="scientific">Polycladospora coralii</name>
    <dbReference type="NCBI Taxonomy" id="2771432"/>
    <lineage>
        <taxon>Bacteria</taxon>
        <taxon>Bacillati</taxon>
        <taxon>Bacillota</taxon>
        <taxon>Bacilli</taxon>
        <taxon>Bacillales</taxon>
        <taxon>Thermoactinomycetaceae</taxon>
        <taxon>Polycladospora</taxon>
    </lineage>
</organism>
<sequence>MRKQRINKHPDVNPTQVALREQQQRAIRNKGWMYGFLLLAGVIVFFGIRYMVANRK</sequence>
<dbReference type="Proteomes" id="UP000661691">
    <property type="component" value="Unassembled WGS sequence"/>
</dbReference>
<evidence type="ECO:0000313" key="2">
    <source>
        <dbReference type="EMBL" id="MBD1370805.1"/>
    </source>
</evidence>
<keyword evidence="1" id="KW-1133">Transmembrane helix</keyword>
<protein>
    <submittedName>
        <fullName evidence="2">Uncharacterized protein</fullName>
    </submittedName>
</protein>
<dbReference type="RefSeq" id="WP_191139283.1">
    <property type="nucleotide sequence ID" value="NZ_JACXAG020000002.1"/>
</dbReference>
<gene>
    <name evidence="2" type="ORF">IC620_00325</name>
</gene>
<reference evidence="2" key="1">
    <citation type="submission" date="2020-09" db="EMBL/GenBank/DDBJ databases">
        <title>A novel bacterium of genus Hazenella, isolated from South China Sea.</title>
        <authorList>
            <person name="Huang H."/>
            <person name="Mo K."/>
            <person name="Hu Y."/>
        </authorList>
    </citation>
    <scope>NUCLEOTIDE SEQUENCE</scope>
    <source>
        <strain evidence="2">IB182357</strain>
    </source>
</reference>
<dbReference type="EMBL" id="JACXAH010000002">
    <property type="protein sequence ID" value="MBD1370805.1"/>
    <property type="molecule type" value="Genomic_DNA"/>
</dbReference>
<keyword evidence="3" id="KW-1185">Reference proteome</keyword>
<proteinExistence type="predicted"/>
<keyword evidence="1" id="KW-0472">Membrane</keyword>
<name>A0A926N988_9BACL</name>
<comment type="caution">
    <text evidence="2">The sequence shown here is derived from an EMBL/GenBank/DDBJ whole genome shotgun (WGS) entry which is preliminary data.</text>
</comment>